<name>A0A136IJT4_9PEZI</name>
<proteinExistence type="predicted"/>
<reference evidence="2" key="1">
    <citation type="submission" date="2016-02" db="EMBL/GenBank/DDBJ databases">
        <title>Draft genome sequence of Microdochium bolleyi, a fungal endophyte of beachgrass.</title>
        <authorList>
            <consortium name="DOE Joint Genome Institute"/>
            <person name="David A.S."/>
            <person name="May G."/>
            <person name="Haridas S."/>
            <person name="Lim J."/>
            <person name="Wang M."/>
            <person name="Labutti K."/>
            <person name="Lipzen A."/>
            <person name="Barry K."/>
            <person name="Grigoriev I.V."/>
        </authorList>
    </citation>
    <scope>NUCLEOTIDE SEQUENCE [LARGE SCALE GENOMIC DNA]</scope>
    <source>
        <strain evidence="2">J235TASD1</strain>
    </source>
</reference>
<protein>
    <submittedName>
        <fullName evidence="1">Uncharacterized protein</fullName>
    </submittedName>
</protein>
<keyword evidence="2" id="KW-1185">Reference proteome</keyword>
<dbReference type="AlphaFoldDB" id="A0A136IJT4"/>
<evidence type="ECO:0000313" key="1">
    <source>
        <dbReference type="EMBL" id="KXJ85124.1"/>
    </source>
</evidence>
<dbReference type="EMBL" id="KQ964295">
    <property type="protein sequence ID" value="KXJ85124.1"/>
    <property type="molecule type" value="Genomic_DNA"/>
</dbReference>
<accession>A0A136IJT4</accession>
<gene>
    <name evidence="1" type="ORF">Micbo1qcDRAFT_181086</name>
</gene>
<dbReference type="Proteomes" id="UP000070501">
    <property type="component" value="Unassembled WGS sequence"/>
</dbReference>
<dbReference type="InParanoid" id="A0A136IJT4"/>
<sequence length="126" mass="14076">MLFSGFAESKAKDSTEWPIELPDDATTTMRPLLELMHSKFGSSTPAREQMEHQYVPYLLNVTIFYQLGCADSYIRAATRLAVDVPGSGFGSYWYRPLPPDLAGESSALFQAPFLAVVITRSLIDFF</sequence>
<evidence type="ECO:0000313" key="2">
    <source>
        <dbReference type="Proteomes" id="UP000070501"/>
    </source>
</evidence>
<organism evidence="1 2">
    <name type="scientific">Microdochium bolleyi</name>
    <dbReference type="NCBI Taxonomy" id="196109"/>
    <lineage>
        <taxon>Eukaryota</taxon>
        <taxon>Fungi</taxon>
        <taxon>Dikarya</taxon>
        <taxon>Ascomycota</taxon>
        <taxon>Pezizomycotina</taxon>
        <taxon>Sordariomycetes</taxon>
        <taxon>Xylariomycetidae</taxon>
        <taxon>Xylariales</taxon>
        <taxon>Microdochiaceae</taxon>
        <taxon>Microdochium</taxon>
    </lineage>
</organism>